<gene>
    <name evidence="2" type="ORF">EUA03_08770</name>
</gene>
<reference evidence="2 3" key="1">
    <citation type="submission" date="2019-01" db="EMBL/GenBank/DDBJ databases">
        <title>High-quality-draft genome sequences of five non-tuberculosis mycobacteriaceae isolated from a nosocomial environment.</title>
        <authorList>
            <person name="Tiago I."/>
            <person name="Alarico S."/>
            <person name="Pereira S.G."/>
            <person name="Coelho C."/>
            <person name="Maranha A."/>
            <person name="Empadinhas N."/>
        </authorList>
    </citation>
    <scope>NUCLEOTIDE SEQUENCE [LARGE SCALE GENOMIC DNA]</scope>
    <source>
        <strain evidence="2 3">24AIII</strain>
    </source>
</reference>
<comment type="caution">
    <text evidence="2">The sequence shown here is derived from an EMBL/GenBank/DDBJ whole genome shotgun (WGS) entry which is preliminary data.</text>
</comment>
<dbReference type="InterPro" id="IPR005693">
    <property type="entry name" value="Mce"/>
</dbReference>
<dbReference type="InterPro" id="IPR003399">
    <property type="entry name" value="Mce/MlaD"/>
</dbReference>
<dbReference type="NCBIfam" id="TIGR00996">
    <property type="entry name" value="Mtu_fam_mce"/>
    <property type="match status" value="1"/>
</dbReference>
<name>A0A4R5WIP9_MYCMU</name>
<sequence length="391" mass="40937">MGDRRLGLRGGAILTCLAAVVSGCQFDGLNSLSLPGTAGHGPGSFEVTVELDDVVGLPQNSPVKVGDVTVGSVSGVAVMQRADSTVYAALRLSLDSQVELPANVSAAVGQTSLLGSQHVELIRPTGRPAPAKLADGAHIRLGRTGHFPTTEEVLGALGVIVNNGNLGSLQDITDAAYAAVVGHAATFPGLVAKLAELTGFLDAQTSTIISVAEGIDRTAAALARGADALGRTLQTLPAALDVLNRNRTNIVAAFEALRRLASTAERVVSQTKVDLAADLRDTYPLIKALNDNADDFIHDLEILPTFPFAQKYLRNAVRGDYLNVFSTFDLTLRRLGENLLTTSRLDPNMPRLSEIVDPPDFLMGALSNLSGQAADPFRIPPGTATQHGAKP</sequence>
<dbReference type="InterPro" id="IPR052336">
    <property type="entry name" value="MlaD_Phospholipid_Transporter"/>
</dbReference>
<feature type="domain" description="Mce/MlaD" evidence="1">
    <location>
        <begin position="46"/>
        <end position="122"/>
    </location>
</feature>
<dbReference type="AlphaFoldDB" id="A0A4R5WIP9"/>
<proteinExistence type="predicted"/>
<evidence type="ECO:0000259" key="1">
    <source>
        <dbReference type="Pfam" id="PF02470"/>
    </source>
</evidence>
<dbReference type="PANTHER" id="PTHR33371">
    <property type="entry name" value="INTERMEMBRANE PHOSPHOLIPID TRANSPORT SYSTEM BINDING PROTEIN MLAD-RELATED"/>
    <property type="match status" value="1"/>
</dbReference>
<dbReference type="RefSeq" id="WP_133426304.1">
    <property type="nucleotide sequence ID" value="NZ_SDLO01000006.1"/>
</dbReference>
<accession>A0A4R5WIP9</accession>
<protein>
    <submittedName>
        <fullName evidence="2">MCE family protein</fullName>
    </submittedName>
</protein>
<organism evidence="2 3">
    <name type="scientific">Mycolicibacterium mucogenicum</name>
    <name type="common">Mycobacterium mucogenicum</name>
    <dbReference type="NCBI Taxonomy" id="56689"/>
    <lineage>
        <taxon>Bacteria</taxon>
        <taxon>Bacillati</taxon>
        <taxon>Actinomycetota</taxon>
        <taxon>Actinomycetes</taxon>
        <taxon>Mycobacteriales</taxon>
        <taxon>Mycobacteriaceae</taxon>
        <taxon>Mycolicibacterium</taxon>
    </lineage>
</organism>
<dbReference type="GO" id="GO:0005576">
    <property type="term" value="C:extracellular region"/>
    <property type="evidence" value="ECO:0007669"/>
    <property type="project" value="TreeGrafter"/>
</dbReference>
<dbReference type="Proteomes" id="UP000294929">
    <property type="component" value="Unassembled WGS sequence"/>
</dbReference>
<dbReference type="PANTHER" id="PTHR33371:SF15">
    <property type="entry name" value="LIPOPROTEIN LPRN"/>
    <property type="match status" value="1"/>
</dbReference>
<dbReference type="EMBL" id="SDLO01000006">
    <property type="protein sequence ID" value="TDK90504.1"/>
    <property type="molecule type" value="Genomic_DNA"/>
</dbReference>
<evidence type="ECO:0000313" key="2">
    <source>
        <dbReference type="EMBL" id="TDK90504.1"/>
    </source>
</evidence>
<evidence type="ECO:0000313" key="3">
    <source>
        <dbReference type="Proteomes" id="UP000294929"/>
    </source>
</evidence>
<dbReference type="PROSITE" id="PS51257">
    <property type="entry name" value="PROKAR_LIPOPROTEIN"/>
    <property type="match status" value="1"/>
</dbReference>
<dbReference type="Pfam" id="PF02470">
    <property type="entry name" value="MlaD"/>
    <property type="match status" value="1"/>
</dbReference>